<evidence type="ECO:0000313" key="1">
    <source>
        <dbReference type="EMBL" id="KKL90770.1"/>
    </source>
</evidence>
<sequence length="437" mass="50586">MAKINIPIWQTRIQKARDLQAQHSSERKETINLYQSRFFDTASMRDTHSEFSELNFTYEYVKVKNGSIYARNPHIFVRGRSKKWTRFAETMQIVINYYWKELGIKNKSKEAIIDGILIPPGWISIGFTGQLQTRKPLTDLFGDEVPQKLNKTEAELGILDETIKNADVFARYVSSWNMLWPDGYHNIREAPYVIEMQELPLVDILANPLFKSAKSRLPSVTAITARRKVQPFTMSANVPTQPGVVEDDENLRVRLFHVWDKRSHMRFTLAESFNEDTLFEREWNYLIEGFPYYDLSFNNIPQSEDNANSYPMSDIRPMLPQLRDLSIINSAIVRHGKRHGTIILANSERITPDDATNIQNAGDVELIRLSSLDDNVIKNFSTPSLPRDWYRIRELIIEDLMRISGFQQLLAQQRGIETATESNNLRAGQLIRQSEAV</sequence>
<dbReference type="AlphaFoldDB" id="A0A0F9IAG1"/>
<accession>A0A0F9IAG1</accession>
<comment type="caution">
    <text evidence="1">The sequence shown here is derived from an EMBL/GenBank/DDBJ whole genome shotgun (WGS) entry which is preliminary data.</text>
</comment>
<gene>
    <name evidence="1" type="ORF">LCGC14_1901340</name>
</gene>
<reference evidence="1" key="1">
    <citation type="journal article" date="2015" name="Nature">
        <title>Complex archaea that bridge the gap between prokaryotes and eukaryotes.</title>
        <authorList>
            <person name="Spang A."/>
            <person name="Saw J.H."/>
            <person name="Jorgensen S.L."/>
            <person name="Zaremba-Niedzwiedzka K."/>
            <person name="Martijn J."/>
            <person name="Lind A.E."/>
            <person name="van Eijk R."/>
            <person name="Schleper C."/>
            <person name="Guy L."/>
            <person name="Ettema T.J."/>
        </authorList>
    </citation>
    <scope>NUCLEOTIDE SEQUENCE</scope>
</reference>
<name>A0A0F9IAG1_9ZZZZ</name>
<organism evidence="1">
    <name type="scientific">marine sediment metagenome</name>
    <dbReference type="NCBI Taxonomy" id="412755"/>
    <lineage>
        <taxon>unclassified sequences</taxon>
        <taxon>metagenomes</taxon>
        <taxon>ecological metagenomes</taxon>
    </lineage>
</organism>
<feature type="non-terminal residue" evidence="1">
    <location>
        <position position="437"/>
    </location>
</feature>
<protein>
    <submittedName>
        <fullName evidence="1">Uncharacterized protein</fullName>
    </submittedName>
</protein>
<dbReference type="EMBL" id="LAZR01019921">
    <property type="protein sequence ID" value="KKL90770.1"/>
    <property type="molecule type" value="Genomic_DNA"/>
</dbReference>
<proteinExistence type="predicted"/>